<accession>A0ACC0BTN2</accession>
<comment type="caution">
    <text evidence="1">The sequence shown here is derived from an EMBL/GenBank/DDBJ whole genome shotgun (WGS) entry which is preliminary data.</text>
</comment>
<dbReference type="EMBL" id="CM044702">
    <property type="protein sequence ID" value="KAI5676042.1"/>
    <property type="molecule type" value="Genomic_DNA"/>
</dbReference>
<protein>
    <submittedName>
        <fullName evidence="1">Uncharacterized protein</fullName>
    </submittedName>
</protein>
<reference evidence="2" key="1">
    <citation type="journal article" date="2023" name="Nat. Plants">
        <title>Single-cell RNA sequencing provides a high-resolution roadmap for understanding the multicellular compartmentation of specialized metabolism.</title>
        <authorList>
            <person name="Sun S."/>
            <person name="Shen X."/>
            <person name="Li Y."/>
            <person name="Li Y."/>
            <person name="Wang S."/>
            <person name="Li R."/>
            <person name="Zhang H."/>
            <person name="Shen G."/>
            <person name="Guo B."/>
            <person name="Wei J."/>
            <person name="Xu J."/>
            <person name="St-Pierre B."/>
            <person name="Chen S."/>
            <person name="Sun C."/>
        </authorList>
    </citation>
    <scope>NUCLEOTIDE SEQUENCE [LARGE SCALE GENOMIC DNA]</scope>
</reference>
<dbReference type="Proteomes" id="UP001060085">
    <property type="component" value="Linkage Group LG02"/>
</dbReference>
<sequence>MLKCSSQYAYLDKQLLDSVARIKPSYHDLELLHNSLFFDILVANFSSSCASMCSKIHILLESFVESGYDERISWFSWSLSGVFHAKLKGQFLENYDYESSFLYASMETLDVLFLPFNSCAL</sequence>
<name>A0ACC0BTN2_CATRO</name>
<gene>
    <name evidence="1" type="ORF">M9H77_06992</name>
</gene>
<proteinExistence type="predicted"/>
<keyword evidence="2" id="KW-1185">Reference proteome</keyword>
<organism evidence="1 2">
    <name type="scientific">Catharanthus roseus</name>
    <name type="common">Madagascar periwinkle</name>
    <name type="synonym">Vinca rosea</name>
    <dbReference type="NCBI Taxonomy" id="4058"/>
    <lineage>
        <taxon>Eukaryota</taxon>
        <taxon>Viridiplantae</taxon>
        <taxon>Streptophyta</taxon>
        <taxon>Embryophyta</taxon>
        <taxon>Tracheophyta</taxon>
        <taxon>Spermatophyta</taxon>
        <taxon>Magnoliopsida</taxon>
        <taxon>eudicotyledons</taxon>
        <taxon>Gunneridae</taxon>
        <taxon>Pentapetalae</taxon>
        <taxon>asterids</taxon>
        <taxon>lamiids</taxon>
        <taxon>Gentianales</taxon>
        <taxon>Apocynaceae</taxon>
        <taxon>Rauvolfioideae</taxon>
        <taxon>Vinceae</taxon>
        <taxon>Catharanthinae</taxon>
        <taxon>Catharanthus</taxon>
    </lineage>
</organism>
<evidence type="ECO:0000313" key="1">
    <source>
        <dbReference type="EMBL" id="KAI5676042.1"/>
    </source>
</evidence>
<evidence type="ECO:0000313" key="2">
    <source>
        <dbReference type="Proteomes" id="UP001060085"/>
    </source>
</evidence>